<feature type="compositionally biased region" description="Basic and acidic residues" evidence="1">
    <location>
        <begin position="14"/>
        <end position="54"/>
    </location>
</feature>
<comment type="caution">
    <text evidence="2">The sequence shown here is derived from an EMBL/GenBank/DDBJ whole genome shotgun (WGS) entry which is preliminary data.</text>
</comment>
<proteinExistence type="predicted"/>
<feature type="compositionally biased region" description="Polar residues" evidence="1">
    <location>
        <begin position="63"/>
        <end position="74"/>
    </location>
</feature>
<dbReference type="EMBL" id="BGZK01000986">
    <property type="protein sequence ID" value="GBP67538.1"/>
    <property type="molecule type" value="Genomic_DNA"/>
</dbReference>
<evidence type="ECO:0000313" key="2">
    <source>
        <dbReference type="EMBL" id="GBP67538.1"/>
    </source>
</evidence>
<protein>
    <submittedName>
        <fullName evidence="2">Uncharacterized protein</fullName>
    </submittedName>
</protein>
<gene>
    <name evidence="2" type="ORF">EVAR_36666_1</name>
</gene>
<evidence type="ECO:0000313" key="3">
    <source>
        <dbReference type="Proteomes" id="UP000299102"/>
    </source>
</evidence>
<dbReference type="AlphaFoldDB" id="A0A4C1XVE2"/>
<accession>A0A4C1XVE2</accession>
<feature type="compositionally biased region" description="Polar residues" evidence="1">
    <location>
        <begin position="1"/>
        <end position="13"/>
    </location>
</feature>
<name>A0A4C1XVE2_EUMVA</name>
<feature type="region of interest" description="Disordered" evidence="1">
    <location>
        <begin position="1"/>
        <end position="74"/>
    </location>
</feature>
<sequence>MFKESSSSTSVRNSKQDRNKNQDRETKAATSEERQYRHWDMQWKRLHPDQERGRERRRPLPNVNFTTAKLAKNS</sequence>
<organism evidence="2 3">
    <name type="scientific">Eumeta variegata</name>
    <name type="common">Bagworm moth</name>
    <name type="synonym">Eumeta japonica</name>
    <dbReference type="NCBI Taxonomy" id="151549"/>
    <lineage>
        <taxon>Eukaryota</taxon>
        <taxon>Metazoa</taxon>
        <taxon>Ecdysozoa</taxon>
        <taxon>Arthropoda</taxon>
        <taxon>Hexapoda</taxon>
        <taxon>Insecta</taxon>
        <taxon>Pterygota</taxon>
        <taxon>Neoptera</taxon>
        <taxon>Endopterygota</taxon>
        <taxon>Lepidoptera</taxon>
        <taxon>Glossata</taxon>
        <taxon>Ditrysia</taxon>
        <taxon>Tineoidea</taxon>
        <taxon>Psychidae</taxon>
        <taxon>Oiketicinae</taxon>
        <taxon>Eumeta</taxon>
    </lineage>
</organism>
<evidence type="ECO:0000256" key="1">
    <source>
        <dbReference type="SAM" id="MobiDB-lite"/>
    </source>
</evidence>
<dbReference type="Proteomes" id="UP000299102">
    <property type="component" value="Unassembled WGS sequence"/>
</dbReference>
<keyword evidence="3" id="KW-1185">Reference proteome</keyword>
<reference evidence="2 3" key="1">
    <citation type="journal article" date="2019" name="Commun. Biol.">
        <title>The bagworm genome reveals a unique fibroin gene that provides high tensile strength.</title>
        <authorList>
            <person name="Kono N."/>
            <person name="Nakamura H."/>
            <person name="Ohtoshi R."/>
            <person name="Tomita M."/>
            <person name="Numata K."/>
            <person name="Arakawa K."/>
        </authorList>
    </citation>
    <scope>NUCLEOTIDE SEQUENCE [LARGE SCALE GENOMIC DNA]</scope>
</reference>